<dbReference type="Proteomes" id="UP001501759">
    <property type="component" value="Unassembled WGS sequence"/>
</dbReference>
<dbReference type="PANTHER" id="PTHR38589">
    <property type="entry name" value="BLR0621 PROTEIN"/>
    <property type="match status" value="1"/>
</dbReference>
<comment type="caution">
    <text evidence="3">The sequence shown here is derived from an EMBL/GenBank/DDBJ whole genome shotgun (WGS) entry which is preliminary data.</text>
</comment>
<dbReference type="EMBL" id="BAABKB010000021">
    <property type="protein sequence ID" value="GAA5021435.1"/>
    <property type="molecule type" value="Genomic_DNA"/>
</dbReference>
<evidence type="ECO:0000313" key="3">
    <source>
        <dbReference type="EMBL" id="GAA5021435.1"/>
    </source>
</evidence>
<accession>A0ABP9J5M2</accession>
<dbReference type="InterPro" id="IPR005490">
    <property type="entry name" value="LD_TPept_cat_dom"/>
</dbReference>
<reference evidence="4" key="1">
    <citation type="journal article" date="2019" name="Int. J. Syst. Evol. Microbiol.">
        <title>The Global Catalogue of Microorganisms (GCM) 10K type strain sequencing project: providing services to taxonomists for standard genome sequencing and annotation.</title>
        <authorList>
            <consortium name="The Broad Institute Genomics Platform"/>
            <consortium name="The Broad Institute Genome Sequencing Center for Infectious Disease"/>
            <person name="Wu L."/>
            <person name="Ma J."/>
        </authorList>
    </citation>
    <scope>NUCLEOTIDE SEQUENCE [LARGE SCALE GENOMIC DNA]</scope>
    <source>
        <strain evidence="4">JCM 18409</strain>
    </source>
</reference>
<dbReference type="RefSeq" id="WP_345654124.1">
    <property type="nucleotide sequence ID" value="NZ_BAABKB010000021.1"/>
</dbReference>
<feature type="domain" description="L,D-TPase catalytic" evidence="2">
    <location>
        <begin position="166"/>
        <end position="280"/>
    </location>
</feature>
<dbReference type="PANTHER" id="PTHR38589:SF1">
    <property type="entry name" value="BLR0621 PROTEIN"/>
    <property type="match status" value="1"/>
</dbReference>
<feature type="region of interest" description="Disordered" evidence="1">
    <location>
        <begin position="65"/>
        <end position="89"/>
    </location>
</feature>
<proteinExistence type="predicted"/>
<evidence type="ECO:0000256" key="1">
    <source>
        <dbReference type="SAM" id="MobiDB-lite"/>
    </source>
</evidence>
<dbReference type="Pfam" id="PF03734">
    <property type="entry name" value="YkuD"/>
    <property type="match status" value="1"/>
</dbReference>
<keyword evidence="3" id="KW-0449">Lipoprotein</keyword>
<evidence type="ECO:0000259" key="2">
    <source>
        <dbReference type="Pfam" id="PF03734"/>
    </source>
</evidence>
<name>A0ABP9J5M2_9ACTN</name>
<evidence type="ECO:0000313" key="4">
    <source>
        <dbReference type="Proteomes" id="UP001501759"/>
    </source>
</evidence>
<keyword evidence="4" id="KW-1185">Reference proteome</keyword>
<gene>
    <name evidence="3" type="ORF">GCM10023335_52350</name>
</gene>
<protein>
    <submittedName>
        <fullName evidence="3">Lipoprotein</fullName>
    </submittedName>
</protein>
<organism evidence="3 4">
    <name type="scientific">Streptomyces siamensis</name>
    <dbReference type="NCBI Taxonomy" id="1274986"/>
    <lineage>
        <taxon>Bacteria</taxon>
        <taxon>Bacillati</taxon>
        <taxon>Actinomycetota</taxon>
        <taxon>Actinomycetes</taxon>
        <taxon>Kitasatosporales</taxon>
        <taxon>Streptomycetaceae</taxon>
        <taxon>Streptomyces</taxon>
    </lineage>
</organism>
<sequence>MTSSTHRSSLRAALLAPLDERSATGRGSRRPHRLLIPGTVLALTFNLAGCSGAGTTDAVRPAALEAHGAPSGPGKRQPSPPRAAGGGDALAAPVHAQLPGLGPHTLAKIPAHTRQVVLVTGEAKNSSTAQAVLYERTGAGWEPGPTWPAHNALRGWTDDHHVDDLHSPIGVFSLTDAGGRLADPGTRLPYHHTAAFTTGGLGFRGESLAGTFDYVVAIDYNRRTGTSPLDGTHPQGAAKGGYIWLHVDHGGPTHGCVSLRRKDMRALLRALEPARHPVIVMGDASSLSR</sequence>